<organism evidence="3 4">
    <name type="scientific">Blautia pseudococcoides</name>
    <dbReference type="NCBI Taxonomy" id="1796616"/>
    <lineage>
        <taxon>Bacteria</taxon>
        <taxon>Bacillati</taxon>
        <taxon>Bacillota</taxon>
        <taxon>Clostridia</taxon>
        <taxon>Lachnospirales</taxon>
        <taxon>Lachnospiraceae</taxon>
        <taxon>Blautia</taxon>
    </lineage>
</organism>
<dbReference type="RefSeq" id="WP_065542582.1">
    <property type="nucleotide sequence ID" value="NZ_CP015405.2"/>
</dbReference>
<dbReference type="Pfam" id="PF00149">
    <property type="entry name" value="Metallophos"/>
    <property type="match status" value="1"/>
</dbReference>
<dbReference type="InterPro" id="IPR052753">
    <property type="entry name" value="Rbr2/Nigerythrin"/>
</dbReference>
<accession>A0A1C7I9U4</accession>
<dbReference type="Proteomes" id="UP000092574">
    <property type="component" value="Chromosome"/>
</dbReference>
<dbReference type="PANTHER" id="PTHR33746:SF4">
    <property type="entry name" value="RUBRERYTHRIN"/>
    <property type="match status" value="1"/>
</dbReference>
<evidence type="ECO:0000259" key="1">
    <source>
        <dbReference type="PROSITE" id="PS50903"/>
    </source>
</evidence>
<dbReference type="PROSITE" id="PS50905">
    <property type="entry name" value="FERRITIN_LIKE"/>
    <property type="match status" value="1"/>
</dbReference>
<dbReference type="STRING" id="1796616.A4V09_11945"/>
<dbReference type="Pfam" id="PF02915">
    <property type="entry name" value="Rubrerythrin"/>
    <property type="match status" value="1"/>
</dbReference>
<evidence type="ECO:0000313" key="4">
    <source>
        <dbReference type="Proteomes" id="UP000092574"/>
    </source>
</evidence>
<feature type="domain" description="Rubredoxin-like" evidence="1">
    <location>
        <begin position="383"/>
        <end position="415"/>
    </location>
</feature>
<dbReference type="PANTHER" id="PTHR33746">
    <property type="entry name" value="RUBRERYTHRIN"/>
    <property type="match status" value="1"/>
</dbReference>
<dbReference type="KEGG" id="byl:A4V09_11945"/>
<dbReference type="Gene3D" id="1.20.1260.10">
    <property type="match status" value="1"/>
</dbReference>
<dbReference type="InterPro" id="IPR009078">
    <property type="entry name" value="Ferritin-like_SF"/>
</dbReference>
<dbReference type="SUPFAM" id="SSF56300">
    <property type="entry name" value="Metallo-dependent phosphatases"/>
    <property type="match status" value="1"/>
</dbReference>
<dbReference type="InterPro" id="IPR012347">
    <property type="entry name" value="Ferritin-like"/>
</dbReference>
<dbReference type="PROSITE" id="PS50903">
    <property type="entry name" value="RUBREDOXIN_LIKE"/>
    <property type="match status" value="1"/>
</dbReference>
<proteinExistence type="predicted"/>
<dbReference type="SUPFAM" id="SSF57802">
    <property type="entry name" value="Rubredoxin-like"/>
    <property type="match status" value="1"/>
</dbReference>
<dbReference type="AlphaFoldDB" id="A0A1C7I9U4"/>
<dbReference type="GO" id="GO:0005506">
    <property type="term" value="F:iron ion binding"/>
    <property type="evidence" value="ECO:0007669"/>
    <property type="project" value="InterPro"/>
</dbReference>
<dbReference type="InterPro" id="IPR029052">
    <property type="entry name" value="Metallo-depent_PP-like"/>
</dbReference>
<sequence>MKKRNIQKIIEPIVRRPGCTSFAVIGDPGCEGLGTVMMKTYAGALEKAAEEDMILIAGDMVPVGDERHYKNICTLTESVADKDVFVLRGNHDTGDYKAFFGLHDYAVIAETFTIVVVDNAFRNFSDTGLALLGRVLAMEECENVVIAFHIPLPNHFTGNSVPQEEFERLRAVYLPYKEKIKYFVCGHVHSCFEDEVDGIPFVCTGGGGAIIEDVSENIKASDVEHHIVRFARENGRLCHRFENLGDAPYQREREDKITRDQLEETVKGELYAFLRYQTFAERAEKRGYGRIANLFRALAESEYRHAKSFYAILDKPKAFHESVETYVPGEKFEYERLYPMVADYAQERDFLLTRQAYRDAASAEKAHARLLREAADHTGFEKTVFYVCPVCGCLMESRPERCPVCGAPAGEFLVYESKEETKEG</sequence>
<dbReference type="GO" id="GO:0016787">
    <property type="term" value="F:hydrolase activity"/>
    <property type="evidence" value="ECO:0007669"/>
    <property type="project" value="InterPro"/>
</dbReference>
<dbReference type="Gene3D" id="3.60.21.10">
    <property type="match status" value="1"/>
</dbReference>
<dbReference type="GO" id="GO:0016491">
    <property type="term" value="F:oxidoreductase activity"/>
    <property type="evidence" value="ECO:0007669"/>
    <property type="project" value="InterPro"/>
</dbReference>
<keyword evidence="4" id="KW-1185">Reference proteome</keyword>
<reference evidence="3" key="1">
    <citation type="submission" date="2017-04" db="EMBL/GenBank/DDBJ databases">
        <title>Complete Genome Sequences of Twelve Strains of a Stable Defined Moderately Diverse Mouse Microbiota 2 (sDMDMm2).</title>
        <authorList>
            <person name="Uchimura Y."/>
            <person name="Wyss M."/>
            <person name="Brugiroux S."/>
            <person name="Limenitakis J.P."/>
            <person name="Stecher B."/>
            <person name="McCoy K.D."/>
            <person name="Macpherson A.J."/>
        </authorList>
    </citation>
    <scope>NUCLEOTIDE SEQUENCE</scope>
    <source>
        <strain evidence="3">YL58</strain>
    </source>
</reference>
<dbReference type="OrthoDB" id="9799749at2"/>
<dbReference type="SUPFAM" id="SSF47240">
    <property type="entry name" value="Ferritin-like"/>
    <property type="match status" value="1"/>
</dbReference>
<feature type="domain" description="Ferritin-like diiron" evidence="2">
    <location>
        <begin position="252"/>
        <end position="382"/>
    </location>
</feature>
<gene>
    <name evidence="3" type="ORF">A4V09_11945</name>
</gene>
<dbReference type="InterPro" id="IPR004843">
    <property type="entry name" value="Calcineurin-like_PHP"/>
</dbReference>
<evidence type="ECO:0000313" key="3">
    <source>
        <dbReference type="EMBL" id="ANU76417.1"/>
    </source>
</evidence>
<name>A0A1C7I9U4_9FIRM</name>
<protein>
    <submittedName>
        <fullName evidence="3">Rubrerythrin family protein</fullName>
    </submittedName>
</protein>
<dbReference type="EMBL" id="CP015405">
    <property type="protein sequence ID" value="ANU76417.1"/>
    <property type="molecule type" value="Genomic_DNA"/>
</dbReference>
<dbReference type="InterPro" id="IPR024934">
    <property type="entry name" value="Rubredoxin-like_dom"/>
</dbReference>
<dbReference type="Gene3D" id="2.20.28.10">
    <property type="match status" value="1"/>
</dbReference>
<evidence type="ECO:0000259" key="2">
    <source>
        <dbReference type="PROSITE" id="PS50905"/>
    </source>
</evidence>
<dbReference type="InterPro" id="IPR003251">
    <property type="entry name" value="Rr_diiron-bd_dom"/>
</dbReference>
<dbReference type="InterPro" id="IPR009040">
    <property type="entry name" value="Ferritin-like_diiron"/>
</dbReference>